<feature type="compositionally biased region" description="Pro residues" evidence="2">
    <location>
        <begin position="224"/>
        <end position="241"/>
    </location>
</feature>
<sequence length="813" mass="88230">MESDYSDDEYAPINLGAWGDQSQRQESVTTPNDEDPSETGVKDWTQLIDPATKASPGALGSGGLHRTGKNYKPIDEEYILKQRMKGVPQQKSNNNKTRGSRTNDSSKKGPRHAQKPKPTTFSTKRTTAAEPPPRATTTTKQTPARQQPPPLSTIRRPPPPSSGNSGWGAPLVDTPFWEKQQETDTQSTQSNTNGASTSWSKAGERNKTDPLQQDVPGSWNTTGSPPPPPPTQKKAMMPPPGFGHIPRRQYPVATGKPQAPPPPGFSYAKRPTTPPLYSSPPPSQHQQQQQSSSKPVEKGTGLDWVSGWDDIAAQHANGSNGQPTPPTQHTGWGSANFSTNTTPAHTNGPNGQPTPPTQEDGGWISENSKWASANFMGSANTTPSSSPAQFVDEQTTAFKSGRFSDPYKSRYSSGSQDSGPPLPKNYYRKDGVSRPAFMQTPSRIAAPPPSHNPVVVSVHLELENGSKVPIAIRKLDDPSMLARSFCNAQNISNPVLVNGITQLFIQQQQAALQRYSSSTTLAKLEDYVNQAADANARMIVFPEAFIGGYPKNSTFGCVIGARTPEGREEFARYHKGAILVPGPVTDRLAGLAKAKDVFLVVGVIEREELTGTLYCSVAYIDPDQGYVGKHRKVMPTASERLCWGFGDGSTMSVVNNRDGHRIGATICWETYMPLLRSHMYSQGVQIFCTPTVDHRDSWQSTVQHVAMEGRCFVLSACQFTRQKDYPENHAGSDLDGGDGDALRSLGGSVIISPLGQVLAGPLREREGLLVAELNMDEIIQGKLDLDPIGHYARPDIFGLVVNESDNDCNKLLS</sequence>
<dbReference type="AlphaFoldDB" id="A0A163MJK5"/>
<dbReference type="SUPFAM" id="SSF56317">
    <property type="entry name" value="Carbon-nitrogen hydrolase"/>
    <property type="match status" value="1"/>
</dbReference>
<feature type="region of interest" description="Disordered" evidence="2">
    <location>
        <begin position="399"/>
        <end position="429"/>
    </location>
</feature>
<dbReference type="STRING" id="4829.A0A163MJK5"/>
<dbReference type="OrthoDB" id="10250282at2759"/>
<evidence type="ECO:0000256" key="2">
    <source>
        <dbReference type="SAM" id="MobiDB-lite"/>
    </source>
</evidence>
<feature type="compositionally biased region" description="Acidic residues" evidence="2">
    <location>
        <begin position="1"/>
        <end position="10"/>
    </location>
</feature>
<reference evidence="4" key="1">
    <citation type="submission" date="2016-04" db="EMBL/GenBank/DDBJ databases">
        <authorList>
            <person name="Evans L.H."/>
            <person name="Alamgir A."/>
            <person name="Owens N."/>
            <person name="Weber N.D."/>
            <person name="Virtaneva K."/>
            <person name="Barbian K."/>
            <person name="Babar A."/>
            <person name="Rosenke K."/>
        </authorList>
    </citation>
    <scope>NUCLEOTIDE SEQUENCE [LARGE SCALE GENOMIC DNA]</scope>
    <source>
        <strain evidence="4">CBS 101.48</strain>
    </source>
</reference>
<dbReference type="PROSITE" id="PS50263">
    <property type="entry name" value="CN_HYDROLASE"/>
    <property type="match status" value="1"/>
</dbReference>
<evidence type="ECO:0000313" key="4">
    <source>
        <dbReference type="EMBL" id="SAM05589.1"/>
    </source>
</evidence>
<feature type="compositionally biased region" description="Low complexity" evidence="2">
    <location>
        <begin position="123"/>
        <end position="140"/>
    </location>
</feature>
<keyword evidence="5" id="KW-1185">Reference proteome</keyword>
<evidence type="ECO:0000259" key="3">
    <source>
        <dbReference type="PROSITE" id="PS50263"/>
    </source>
</evidence>
<feature type="domain" description="CN hydrolase" evidence="3">
    <location>
        <begin position="501"/>
        <end position="775"/>
    </location>
</feature>
<dbReference type="Proteomes" id="UP000078561">
    <property type="component" value="Unassembled WGS sequence"/>
</dbReference>
<feature type="compositionally biased region" description="Pro residues" evidence="2">
    <location>
        <begin position="146"/>
        <end position="161"/>
    </location>
</feature>
<dbReference type="Pfam" id="PF00795">
    <property type="entry name" value="CN_hydrolase"/>
    <property type="match status" value="1"/>
</dbReference>
<feature type="region of interest" description="Disordered" evidence="2">
    <location>
        <begin position="1"/>
        <end position="364"/>
    </location>
</feature>
<dbReference type="InParanoid" id="A0A163MJK5"/>
<proteinExistence type="inferred from homology"/>
<dbReference type="InterPro" id="IPR044149">
    <property type="entry name" value="Nitrilases_CHs"/>
</dbReference>
<dbReference type="PANTHER" id="PTHR46044:SF1">
    <property type="entry name" value="CN HYDROLASE DOMAIN-CONTAINING PROTEIN"/>
    <property type="match status" value="1"/>
</dbReference>
<dbReference type="EMBL" id="LT554468">
    <property type="protein sequence ID" value="SAM05589.1"/>
    <property type="molecule type" value="Genomic_DNA"/>
</dbReference>
<feature type="compositionally biased region" description="Low complexity" evidence="2">
    <location>
        <begin position="284"/>
        <end position="294"/>
    </location>
</feature>
<comment type="similarity">
    <text evidence="1">Belongs to the carbon-nitrogen hydrolase superfamily. Nitrilase family.</text>
</comment>
<feature type="compositionally biased region" description="Pro residues" evidence="2">
    <location>
        <begin position="272"/>
        <end position="283"/>
    </location>
</feature>
<organism evidence="4">
    <name type="scientific">Absidia glauca</name>
    <name type="common">Pin mould</name>
    <dbReference type="NCBI Taxonomy" id="4829"/>
    <lineage>
        <taxon>Eukaryota</taxon>
        <taxon>Fungi</taxon>
        <taxon>Fungi incertae sedis</taxon>
        <taxon>Mucoromycota</taxon>
        <taxon>Mucoromycotina</taxon>
        <taxon>Mucoromycetes</taxon>
        <taxon>Mucorales</taxon>
        <taxon>Cunninghamellaceae</taxon>
        <taxon>Absidia</taxon>
    </lineage>
</organism>
<dbReference type="Gene3D" id="3.60.110.10">
    <property type="entry name" value="Carbon-nitrogen hydrolase"/>
    <property type="match status" value="1"/>
</dbReference>
<dbReference type="CDD" id="cd07564">
    <property type="entry name" value="nitrilases_CHs"/>
    <property type="match status" value="1"/>
</dbReference>
<dbReference type="GO" id="GO:0051410">
    <property type="term" value="P:detoxification of nitrogen compound"/>
    <property type="evidence" value="ECO:0007669"/>
    <property type="project" value="TreeGrafter"/>
</dbReference>
<feature type="compositionally biased region" description="Polar residues" evidence="2">
    <location>
        <begin position="183"/>
        <end position="200"/>
    </location>
</feature>
<dbReference type="GO" id="GO:0000257">
    <property type="term" value="F:nitrilase activity"/>
    <property type="evidence" value="ECO:0007669"/>
    <property type="project" value="TreeGrafter"/>
</dbReference>
<dbReference type="InterPro" id="IPR036526">
    <property type="entry name" value="C-N_Hydrolase_sf"/>
</dbReference>
<dbReference type="GO" id="GO:0018822">
    <property type="term" value="F:nitrile hydratase activity"/>
    <property type="evidence" value="ECO:0007669"/>
    <property type="project" value="TreeGrafter"/>
</dbReference>
<dbReference type="PANTHER" id="PTHR46044">
    <property type="entry name" value="NITRILASE"/>
    <property type="match status" value="1"/>
</dbReference>
<dbReference type="OMA" id="RIGATIC"/>
<feature type="compositionally biased region" description="Polar residues" evidence="2">
    <location>
        <begin position="89"/>
        <end position="103"/>
    </location>
</feature>
<protein>
    <recommendedName>
        <fullName evidence="3">CN hydrolase domain-containing protein</fullName>
    </recommendedName>
</protein>
<feature type="compositionally biased region" description="Polar residues" evidence="2">
    <location>
        <begin position="316"/>
        <end position="345"/>
    </location>
</feature>
<evidence type="ECO:0000256" key="1">
    <source>
        <dbReference type="ARBA" id="ARBA00008129"/>
    </source>
</evidence>
<name>A0A163MJK5_ABSGL</name>
<feature type="compositionally biased region" description="Polar residues" evidence="2">
    <location>
        <begin position="20"/>
        <end position="31"/>
    </location>
</feature>
<gene>
    <name evidence="4" type="primary">ABSGL_11464.1 scaffold 12295</name>
</gene>
<dbReference type="InterPro" id="IPR003010">
    <property type="entry name" value="C-N_Hydrolase"/>
</dbReference>
<accession>A0A163MJK5</accession>
<evidence type="ECO:0000313" key="5">
    <source>
        <dbReference type="Proteomes" id="UP000078561"/>
    </source>
</evidence>